<protein>
    <submittedName>
        <fullName evidence="7">B3 domain-containing protein</fullName>
    </submittedName>
</protein>
<evidence type="ECO:0000256" key="3">
    <source>
        <dbReference type="ARBA" id="ARBA00023125"/>
    </source>
</evidence>
<evidence type="ECO:0000256" key="1">
    <source>
        <dbReference type="ARBA" id="ARBA00004123"/>
    </source>
</evidence>
<reference evidence="7 8" key="1">
    <citation type="submission" date="2024-06" db="EMBL/GenBank/DDBJ databases">
        <title>A chromosome level genome sequence of Diviner's sage (Salvia divinorum).</title>
        <authorList>
            <person name="Ford S.A."/>
            <person name="Ro D.-K."/>
            <person name="Ness R.W."/>
            <person name="Phillips M.A."/>
        </authorList>
    </citation>
    <scope>NUCLEOTIDE SEQUENCE [LARGE SCALE GENOMIC DNA]</scope>
    <source>
        <strain evidence="7">SAF-2024a</strain>
        <tissue evidence="7">Leaf</tissue>
    </source>
</reference>
<dbReference type="EMBL" id="JBEAFC010000003">
    <property type="protein sequence ID" value="KAL1564787.1"/>
    <property type="molecule type" value="Genomic_DNA"/>
</dbReference>
<name>A0ABD1I7T4_SALDI</name>
<dbReference type="Proteomes" id="UP001567538">
    <property type="component" value="Unassembled WGS sequence"/>
</dbReference>
<dbReference type="AlphaFoldDB" id="A0ABD1I7T4"/>
<dbReference type="SUPFAM" id="SSF101936">
    <property type="entry name" value="DNA-binding pseudobarrel domain"/>
    <property type="match status" value="1"/>
</dbReference>
<evidence type="ECO:0000256" key="5">
    <source>
        <dbReference type="ARBA" id="ARBA00023242"/>
    </source>
</evidence>
<dbReference type="GO" id="GO:0005634">
    <property type="term" value="C:nucleus"/>
    <property type="evidence" value="ECO:0007669"/>
    <property type="project" value="UniProtKB-SubCell"/>
</dbReference>
<dbReference type="CDD" id="cd10017">
    <property type="entry name" value="B3_DNA"/>
    <property type="match status" value="1"/>
</dbReference>
<keyword evidence="3" id="KW-0238">DNA-binding</keyword>
<keyword evidence="5" id="KW-0539">Nucleus</keyword>
<evidence type="ECO:0000313" key="7">
    <source>
        <dbReference type="EMBL" id="KAL1564787.1"/>
    </source>
</evidence>
<gene>
    <name evidence="7" type="ORF">AAHA92_07085</name>
</gene>
<evidence type="ECO:0000259" key="6">
    <source>
        <dbReference type="SMART" id="SM01019"/>
    </source>
</evidence>
<comment type="caution">
    <text evidence="7">The sequence shown here is derived from an EMBL/GenBank/DDBJ whole genome shotgun (WGS) entry which is preliminary data.</text>
</comment>
<dbReference type="Gene3D" id="2.40.330.10">
    <property type="entry name" value="DNA-binding pseudobarrel domain"/>
    <property type="match status" value="1"/>
</dbReference>
<dbReference type="Pfam" id="PF02362">
    <property type="entry name" value="B3"/>
    <property type="match status" value="1"/>
</dbReference>
<feature type="domain" description="TF-B3" evidence="6">
    <location>
        <begin position="10"/>
        <end position="101"/>
    </location>
</feature>
<sequence>MVVGPQLAMFAKVYTPENDFSRLVIPKEWADLNGEQLPAECKLQMTNTLYYKVIVRKTNEGWFFEDGWGNVVDYNCLTRNDILIFTYYGFREFKLVRFGVGGCIPPWDLAAPNYEDPIPYRHHDEGCEDSDTASSEEAATDISTISVFTSVLLASNIDKGLLGCSSVGARSDMEGENFKQRLSSSNQTWMEEICEGKPTWGRKCGEVRIASYG</sequence>
<proteinExistence type="predicted"/>
<dbReference type="GO" id="GO:0003677">
    <property type="term" value="F:DNA binding"/>
    <property type="evidence" value="ECO:0007669"/>
    <property type="project" value="UniProtKB-KW"/>
</dbReference>
<evidence type="ECO:0000313" key="8">
    <source>
        <dbReference type="Proteomes" id="UP001567538"/>
    </source>
</evidence>
<keyword evidence="4" id="KW-0804">Transcription</keyword>
<dbReference type="InterPro" id="IPR015300">
    <property type="entry name" value="DNA-bd_pseudobarrel_sf"/>
</dbReference>
<dbReference type="InterPro" id="IPR003340">
    <property type="entry name" value="B3_DNA-bd"/>
</dbReference>
<dbReference type="SMART" id="SM01019">
    <property type="entry name" value="B3"/>
    <property type="match status" value="1"/>
</dbReference>
<keyword evidence="2" id="KW-0805">Transcription regulation</keyword>
<organism evidence="7 8">
    <name type="scientific">Salvia divinorum</name>
    <name type="common">Maria pastora</name>
    <name type="synonym">Diviner's sage</name>
    <dbReference type="NCBI Taxonomy" id="28513"/>
    <lineage>
        <taxon>Eukaryota</taxon>
        <taxon>Viridiplantae</taxon>
        <taxon>Streptophyta</taxon>
        <taxon>Embryophyta</taxon>
        <taxon>Tracheophyta</taxon>
        <taxon>Spermatophyta</taxon>
        <taxon>Magnoliopsida</taxon>
        <taxon>eudicotyledons</taxon>
        <taxon>Gunneridae</taxon>
        <taxon>Pentapetalae</taxon>
        <taxon>asterids</taxon>
        <taxon>lamiids</taxon>
        <taxon>Lamiales</taxon>
        <taxon>Lamiaceae</taxon>
        <taxon>Nepetoideae</taxon>
        <taxon>Mentheae</taxon>
        <taxon>Salviinae</taxon>
        <taxon>Salvia</taxon>
        <taxon>Salvia subgen. Calosphace</taxon>
    </lineage>
</organism>
<evidence type="ECO:0000256" key="4">
    <source>
        <dbReference type="ARBA" id="ARBA00023163"/>
    </source>
</evidence>
<accession>A0ABD1I7T4</accession>
<comment type="subcellular location">
    <subcellularLocation>
        <location evidence="1">Nucleus</location>
    </subcellularLocation>
</comment>
<keyword evidence="8" id="KW-1185">Reference proteome</keyword>
<evidence type="ECO:0000256" key="2">
    <source>
        <dbReference type="ARBA" id="ARBA00023015"/>
    </source>
</evidence>